<dbReference type="Proteomes" id="UP000202923">
    <property type="component" value="Genome"/>
</dbReference>
<gene>
    <name evidence="1" type="ORF">KWAN_113</name>
</gene>
<dbReference type="RefSeq" id="YP_009278718.1">
    <property type="nucleotide sequence ID" value="NC_031010.1"/>
</dbReference>
<organism evidence="1 2">
    <name type="scientific">Erwinia phage vB_EamM_Kwan</name>
    <dbReference type="NCBI Taxonomy" id="1883374"/>
    <lineage>
        <taxon>Viruses</taxon>
        <taxon>Duplodnaviria</taxon>
        <taxon>Heunggongvirae</taxon>
        <taxon>Uroviricota</taxon>
        <taxon>Caudoviricetes</taxon>
        <taxon>Chimalliviridae</taxon>
        <taxon>Wellingtonvirus</taxon>
        <taxon>Wellingtonvirus wellington</taxon>
    </lineage>
</organism>
<accession>A0A1B2IE35</accession>
<sequence length="332" mass="36307">MSLEQDFETLWENYDTVVALESIGVGIDNPAIQSIAKRWGLDDVVLVAGESARDKTPKKTSSLLAQVFNDFAGFFGTRYVELLKKMNNQADLLEKHATDMESRLNKISALHAHEVPSGSWTSKVCFEDLPNFKECIKLANSADGLEAVVKQYTVLTRQIVFSPVIDRRKMENGELTKIGYSSNAAIHRASGYLGRLGEADVQARPLAGNVIVVTRGEGEKGKVQFAVAHGGDYKGEIPSLELSECKKALGAVRTIAKTLRNRGAKNGVFGYSGIYEEIEKMKAGLKQHEGAELRLATLRYKNALELENAFTTALDRVGDGLINWVAASIKAG</sequence>
<dbReference type="KEGG" id="vg:29061957"/>
<name>A0A1B2IE35_9CAUD</name>
<protein>
    <submittedName>
        <fullName evidence="1">Uncharacterized protein</fullName>
    </submittedName>
</protein>
<reference evidence="1 2" key="1">
    <citation type="submission" date="2016-06" db="EMBL/GenBank/DDBJ databases">
        <authorList>
            <person name="Kjaerup R.B."/>
            <person name="Dalgaard T.S."/>
            <person name="Juul-Madsen H.R."/>
        </authorList>
    </citation>
    <scope>NUCLEOTIDE SEQUENCE [LARGE SCALE GENOMIC DNA]</scope>
</reference>
<dbReference type="GeneID" id="29061957"/>
<proteinExistence type="predicted"/>
<evidence type="ECO:0000313" key="2">
    <source>
        <dbReference type="Proteomes" id="UP000202923"/>
    </source>
</evidence>
<dbReference type="OrthoDB" id="5997at10239"/>
<dbReference type="EMBL" id="KX397369">
    <property type="protein sequence ID" value="ANZ49465.1"/>
    <property type="molecule type" value="Genomic_DNA"/>
</dbReference>
<evidence type="ECO:0000313" key="1">
    <source>
        <dbReference type="EMBL" id="ANZ49465.1"/>
    </source>
</evidence>